<dbReference type="GO" id="GO:0016020">
    <property type="term" value="C:membrane"/>
    <property type="evidence" value="ECO:0007669"/>
    <property type="project" value="UniProtKB-SubCell"/>
</dbReference>
<reference evidence="13 14" key="1">
    <citation type="submission" date="2016-07" db="EMBL/GenBank/DDBJ databases">
        <title>Pervasive Adenine N6-methylation of Active Genes in Fungi.</title>
        <authorList>
            <consortium name="DOE Joint Genome Institute"/>
            <person name="Mondo S.J."/>
            <person name="Dannebaum R.O."/>
            <person name="Kuo R.C."/>
            <person name="Labutti K."/>
            <person name="Haridas S."/>
            <person name="Kuo A."/>
            <person name="Salamov A."/>
            <person name="Ahrendt S.R."/>
            <person name="Lipzen A."/>
            <person name="Sullivan W."/>
            <person name="Andreopoulos W.B."/>
            <person name="Clum A."/>
            <person name="Lindquist E."/>
            <person name="Daum C."/>
            <person name="Ramamoorthy G.K."/>
            <person name="Gryganskyi A."/>
            <person name="Culley D."/>
            <person name="Magnuson J.K."/>
            <person name="James T.Y."/>
            <person name="O'Malley M.A."/>
            <person name="Stajich J.E."/>
            <person name="Spatafora J.W."/>
            <person name="Visel A."/>
            <person name="Grigoriev I.V."/>
        </authorList>
    </citation>
    <scope>NUCLEOTIDE SEQUENCE [LARGE SCALE GENOMIC DNA]</scope>
    <source>
        <strain evidence="13 14">62-1032</strain>
    </source>
</reference>
<feature type="transmembrane region" description="Helical" evidence="10">
    <location>
        <begin position="20"/>
        <end position="41"/>
    </location>
</feature>
<dbReference type="InterPro" id="IPR036640">
    <property type="entry name" value="ABC1_TM_sf"/>
</dbReference>
<evidence type="ECO:0000256" key="1">
    <source>
        <dbReference type="ARBA" id="ARBA00004141"/>
    </source>
</evidence>
<dbReference type="InterPro" id="IPR017871">
    <property type="entry name" value="ABC_transporter-like_CS"/>
</dbReference>
<dbReference type="PROSITE" id="PS00211">
    <property type="entry name" value="ABC_TRANSPORTER_1"/>
    <property type="match status" value="2"/>
</dbReference>
<dbReference type="InterPro" id="IPR003593">
    <property type="entry name" value="AAA+_ATPase"/>
</dbReference>
<dbReference type="GO" id="GO:0016887">
    <property type="term" value="F:ATP hydrolysis activity"/>
    <property type="evidence" value="ECO:0007669"/>
    <property type="project" value="InterPro"/>
</dbReference>
<dbReference type="Proteomes" id="UP000193467">
    <property type="component" value="Unassembled WGS sequence"/>
</dbReference>
<dbReference type="InterPro" id="IPR050173">
    <property type="entry name" value="ABC_transporter_C-like"/>
</dbReference>
<evidence type="ECO:0000256" key="5">
    <source>
        <dbReference type="ARBA" id="ARBA00022741"/>
    </source>
</evidence>
<keyword evidence="6" id="KW-0067">ATP-binding</keyword>
<feature type="domain" description="ABC transmembrane type-1" evidence="12">
    <location>
        <begin position="943"/>
        <end position="1182"/>
    </location>
</feature>
<evidence type="ECO:0000256" key="2">
    <source>
        <dbReference type="ARBA" id="ARBA00022448"/>
    </source>
</evidence>
<name>A0A1Y2CW22_9BASI</name>
<sequence>MEAAQLYLAAPSASLQTAPTLLSTLPFIPFAWIVISLLAAISRRLLQRNRAGKDSSDKRSYFSVFIQEEDIIAGLQADEQEEETELIPDKLAALLPPPPLALLVIPLLEGLVRIALLAQRLLQEEERPDLETFGEGAIAVAWVCAFSAELLSRSRLPPWSHLVLFLLLLTNAAVAFAEGWHSMLLPRPHHHPHAATSTHWLGAARPSSRRAPAPSIPEDTVSLLGSLTYSWMDPIMTLARRRPLLPSDVWSLSLNNRTEVLARRFAQLRDSTLVGKILHASARDISFDFALKLVAVTFNYLRPYWVQRILEALSLASAPSPSNDPSSWSPRDQAYVFALFAFLSMAGKSLVELQHYHIARRVGMRLRSELTVAVYEKALRRKDLAGEVHRSTAASTTEKKQEDEGSASVGKVVSLISDDTNRVLRMGCDAHLIYGAPLEILLAVTFLYNLMGWSALVGFGILVVASPLSYKLGQRSLGLSIKRSAARDRRQASLQELITAIRTIKFFSWSTAWTDKIDAKRQEELSSMIQEWLNQYLVMLLFMLISVLVPLVSFACYVKVQGEDLTVAIAFTALSYFAMVRGPLNQIPDFGIRLLQTKISIARIESFLGEEEVASHATPLQRSTSSKTLSINDATFRYPKTEEGAFELADISIPFPEGQLTLVSGPTGSGKTSLLLALLGELEVVSGSVELPATVAYASQHPWLESSSIRDSILFGAPYDLTRYHSVLEACALQPDLTILPDGDSTLIGERGVSLSGGQRARVALARAVYAHTSVILLDDVFAAIDAQTGRHIFSKVLAGPLVKGRTVVLCTHHTSLVLPGVSYHVELEEGRIVEQGPVERGKVDESTMEQVEEACDGEEEAPKEGAEEEERIKPTVAAETWTTGGVHRSIYVTYLSSAGWLLCAAHLLFVVARPVVGFAEQFWLRRWGEAAATATEVRVDYFLVGYGVISLASVMIFLLAMLALYALQLRATKSIFKRLLRSVVNAPPRFFDITPVGRITNRFTNDVSILDGELAANFSNFAGCLLSMALNLGVGTFILPTAIAPMLAFCSIYFFIFTCYLGVSRDLNRIAATTASPLFSGFQQVLVGISTIRAFGREKYYRHQVCTILDETLGIWYCSCTLDVWLSIRTQLLSGATLLSTSILAIHSHVSPGLAGIAISSSLFIISFLDALCSSYGRLVNSLNSLERITEYLDLPQEPEGGAEPPASWPSSACKGPLVEVKDLEIRYSPELEPALRGVSFDIRPGERVAVAGRTGSGKSTLAMSLLRFVDPSNGSIIIDGLDITTLPLASLRSRITFLPQDAVLFSGTLRSNLDPFEEHSDQALLLALERTHLLPPPSASASGSSTPASSTTTTPSISLDTVIAPGGSNFSSGQKQLISLARALLRDSRLIILDESTASLDAALDLKIQLTLRREFPSAALLTIAHRLRTVIDYSRILVIDQGKVVEFDTPRALLEKDGGQGMFARMCRESGEWEALRGAVGL</sequence>
<feature type="transmembrane region" description="Helical" evidence="10">
    <location>
        <begin position="1045"/>
        <end position="1064"/>
    </location>
</feature>
<feature type="domain" description="ABC transmembrane type-1" evidence="12">
    <location>
        <begin position="289"/>
        <end position="596"/>
    </location>
</feature>
<dbReference type="Pfam" id="PF00664">
    <property type="entry name" value="ABC_membrane"/>
    <property type="match status" value="2"/>
</dbReference>
<feature type="transmembrane region" description="Helical" evidence="10">
    <location>
        <begin position="159"/>
        <end position="177"/>
    </location>
</feature>
<dbReference type="CDD" id="cd18596">
    <property type="entry name" value="ABC_6TM_VMR1_D1_like"/>
    <property type="match status" value="1"/>
</dbReference>
<evidence type="ECO:0000256" key="9">
    <source>
        <dbReference type="SAM" id="MobiDB-lite"/>
    </source>
</evidence>
<organism evidence="13 14">
    <name type="scientific">Leucosporidium creatinivorum</name>
    <dbReference type="NCBI Taxonomy" id="106004"/>
    <lineage>
        <taxon>Eukaryota</taxon>
        <taxon>Fungi</taxon>
        <taxon>Dikarya</taxon>
        <taxon>Basidiomycota</taxon>
        <taxon>Pucciniomycotina</taxon>
        <taxon>Microbotryomycetes</taxon>
        <taxon>Leucosporidiales</taxon>
        <taxon>Leucosporidium</taxon>
    </lineage>
</organism>
<keyword evidence="4" id="KW-0677">Repeat</keyword>
<dbReference type="CDD" id="cd03250">
    <property type="entry name" value="ABCC_MRP_domain1"/>
    <property type="match status" value="1"/>
</dbReference>
<comment type="caution">
    <text evidence="13">The sequence shown here is derived from an EMBL/GenBank/DDBJ whole genome shotgun (WGS) entry which is preliminary data.</text>
</comment>
<dbReference type="InParanoid" id="A0A1Y2CW22"/>
<dbReference type="Gene3D" id="1.20.1560.10">
    <property type="entry name" value="ABC transporter type 1, transmembrane domain"/>
    <property type="match status" value="2"/>
</dbReference>
<dbReference type="STRING" id="106004.A0A1Y2CW22"/>
<dbReference type="CDD" id="cd18604">
    <property type="entry name" value="ABC_6TM_VMR1_D2_like"/>
    <property type="match status" value="1"/>
</dbReference>
<dbReference type="PANTHER" id="PTHR24223">
    <property type="entry name" value="ATP-BINDING CASSETTE SUB-FAMILY C"/>
    <property type="match status" value="1"/>
</dbReference>
<accession>A0A1Y2CW22</accession>
<feature type="transmembrane region" description="Helical" evidence="10">
    <location>
        <begin position="334"/>
        <end position="351"/>
    </location>
</feature>
<dbReference type="InterPro" id="IPR003439">
    <property type="entry name" value="ABC_transporter-like_ATP-bd"/>
</dbReference>
<dbReference type="Gene3D" id="3.40.50.300">
    <property type="entry name" value="P-loop containing nucleotide triphosphate hydrolases"/>
    <property type="match status" value="2"/>
</dbReference>
<evidence type="ECO:0000256" key="10">
    <source>
        <dbReference type="SAM" id="Phobius"/>
    </source>
</evidence>
<evidence type="ECO:0000256" key="7">
    <source>
        <dbReference type="ARBA" id="ARBA00022989"/>
    </source>
</evidence>
<dbReference type="InterPro" id="IPR011527">
    <property type="entry name" value="ABC1_TM_dom"/>
</dbReference>
<feature type="transmembrane region" description="Helical" evidence="10">
    <location>
        <begin position="944"/>
        <end position="968"/>
    </location>
</feature>
<dbReference type="GO" id="GO:0140359">
    <property type="term" value="F:ABC-type transporter activity"/>
    <property type="evidence" value="ECO:0007669"/>
    <property type="project" value="InterPro"/>
</dbReference>
<keyword evidence="5" id="KW-0547">Nucleotide-binding</keyword>
<evidence type="ECO:0000256" key="6">
    <source>
        <dbReference type="ARBA" id="ARBA00022840"/>
    </source>
</evidence>
<feature type="domain" description="ABC transporter" evidence="11">
    <location>
        <begin position="1222"/>
        <end position="1469"/>
    </location>
</feature>
<keyword evidence="7 10" id="KW-1133">Transmembrane helix</keyword>
<evidence type="ECO:0000313" key="13">
    <source>
        <dbReference type="EMBL" id="ORY51221.1"/>
    </source>
</evidence>
<evidence type="ECO:0000256" key="4">
    <source>
        <dbReference type="ARBA" id="ARBA00022737"/>
    </source>
</evidence>
<dbReference type="EMBL" id="MCGR01000108">
    <property type="protein sequence ID" value="ORY51221.1"/>
    <property type="molecule type" value="Genomic_DNA"/>
</dbReference>
<dbReference type="FunFam" id="1.20.1560.10:FF:000013">
    <property type="entry name" value="ABC transporter C family member 2"/>
    <property type="match status" value="1"/>
</dbReference>
<gene>
    <name evidence="13" type="ORF">BCR35DRAFT_356090</name>
</gene>
<dbReference type="SUPFAM" id="SSF52540">
    <property type="entry name" value="P-loop containing nucleoside triphosphate hydrolases"/>
    <property type="match status" value="2"/>
</dbReference>
<dbReference type="GO" id="GO:0005524">
    <property type="term" value="F:ATP binding"/>
    <property type="evidence" value="ECO:0007669"/>
    <property type="project" value="UniProtKB-KW"/>
</dbReference>
<feature type="transmembrane region" description="Helical" evidence="10">
    <location>
        <begin position="566"/>
        <end position="584"/>
    </location>
</feature>
<feature type="compositionally biased region" description="Low complexity" evidence="9">
    <location>
        <begin position="1341"/>
        <end position="1358"/>
    </location>
</feature>
<keyword evidence="8 10" id="KW-0472">Membrane</keyword>
<comment type="subcellular location">
    <subcellularLocation>
        <location evidence="1">Membrane</location>
        <topology evidence="1">Multi-pass membrane protein</topology>
    </subcellularLocation>
</comment>
<evidence type="ECO:0000256" key="3">
    <source>
        <dbReference type="ARBA" id="ARBA00022692"/>
    </source>
</evidence>
<dbReference type="InterPro" id="IPR027417">
    <property type="entry name" value="P-loop_NTPase"/>
</dbReference>
<keyword evidence="14" id="KW-1185">Reference proteome</keyword>
<evidence type="ECO:0000259" key="11">
    <source>
        <dbReference type="PROSITE" id="PS50893"/>
    </source>
</evidence>
<dbReference type="Pfam" id="PF00005">
    <property type="entry name" value="ABC_tran"/>
    <property type="match status" value="2"/>
</dbReference>
<keyword evidence="13" id="KW-0378">Hydrolase</keyword>
<dbReference type="SUPFAM" id="SSF90123">
    <property type="entry name" value="ABC transporter transmembrane region"/>
    <property type="match status" value="2"/>
</dbReference>
<dbReference type="CDD" id="cd03244">
    <property type="entry name" value="ABCC_MRP_domain2"/>
    <property type="match status" value="1"/>
</dbReference>
<feature type="region of interest" description="Disordered" evidence="9">
    <location>
        <begin position="1338"/>
        <end position="1359"/>
    </location>
</feature>
<keyword evidence="2" id="KW-0813">Transport</keyword>
<dbReference type="PROSITE" id="PS50893">
    <property type="entry name" value="ABC_TRANSPORTER_2"/>
    <property type="match status" value="2"/>
</dbReference>
<dbReference type="PANTHER" id="PTHR24223:SF415">
    <property type="entry name" value="FI20190P1"/>
    <property type="match status" value="1"/>
</dbReference>
<feature type="domain" description="ABC transporter" evidence="11">
    <location>
        <begin position="629"/>
        <end position="855"/>
    </location>
</feature>
<evidence type="ECO:0000259" key="12">
    <source>
        <dbReference type="PROSITE" id="PS50929"/>
    </source>
</evidence>
<keyword evidence="3 10" id="KW-0812">Transmembrane</keyword>
<proteinExistence type="predicted"/>
<protein>
    <submittedName>
        <fullName evidence="13">p-loop containing nucleoside triphosphate hydrolase protein</fullName>
    </submittedName>
</protein>
<evidence type="ECO:0000256" key="8">
    <source>
        <dbReference type="ARBA" id="ARBA00023136"/>
    </source>
</evidence>
<feature type="transmembrane region" description="Helical" evidence="10">
    <location>
        <begin position="536"/>
        <end position="560"/>
    </location>
</feature>
<dbReference type="SMART" id="SM00382">
    <property type="entry name" value="AAA"/>
    <property type="match status" value="2"/>
</dbReference>
<dbReference type="PROSITE" id="PS50929">
    <property type="entry name" value="ABC_TM1F"/>
    <property type="match status" value="2"/>
</dbReference>
<dbReference type="FunFam" id="3.40.50.300:FF:000997">
    <property type="entry name" value="Multidrug resistance-associated protein 1"/>
    <property type="match status" value="1"/>
</dbReference>
<dbReference type="FunFam" id="3.40.50.300:FF:000630">
    <property type="entry name" value="ATP-binding cassette (ABC) transporter, putative"/>
    <property type="match status" value="1"/>
</dbReference>
<feature type="transmembrane region" description="Helical" evidence="10">
    <location>
        <begin position="899"/>
        <end position="924"/>
    </location>
</feature>
<evidence type="ECO:0000313" key="14">
    <source>
        <dbReference type="Proteomes" id="UP000193467"/>
    </source>
</evidence>
<dbReference type="OrthoDB" id="6500128at2759"/>